<keyword evidence="8 11" id="KW-0720">Serine protease</keyword>
<evidence type="ECO:0000256" key="5">
    <source>
        <dbReference type="ARBA" id="ARBA00022670"/>
    </source>
</evidence>
<reference evidence="13" key="1">
    <citation type="submission" date="2023-11" db="EMBL/GenBank/DDBJ databases">
        <authorList>
            <person name="De Vega J J."/>
            <person name="De Vega J J."/>
        </authorList>
    </citation>
    <scope>NUCLEOTIDE SEQUENCE</scope>
</reference>
<dbReference type="GO" id="GO:0046872">
    <property type="term" value="F:metal ion binding"/>
    <property type="evidence" value="ECO:0007669"/>
    <property type="project" value="UniProtKB-UniRule"/>
</dbReference>
<dbReference type="SUPFAM" id="SSF52743">
    <property type="entry name" value="Subtilisin-like"/>
    <property type="match status" value="1"/>
</dbReference>
<dbReference type="PANTHER" id="PTHR14218:SF15">
    <property type="entry name" value="TRIPEPTIDYL-PEPTIDASE 1"/>
    <property type="match status" value="1"/>
</dbReference>
<comment type="caution">
    <text evidence="13">The sequence shown here is derived from an EMBL/GenBank/DDBJ whole genome shotgun (WGS) entry which is preliminary data.</text>
</comment>
<keyword evidence="14" id="KW-1185">Reference proteome</keyword>
<feature type="binding site" evidence="11">
    <location>
        <position position="528"/>
    </location>
    <ligand>
        <name>Ca(2+)</name>
        <dbReference type="ChEBI" id="CHEBI:29108"/>
    </ligand>
</feature>
<evidence type="ECO:0000256" key="4">
    <source>
        <dbReference type="ARBA" id="ARBA00012462"/>
    </source>
</evidence>
<dbReference type="EMBL" id="CAVNYO010000441">
    <property type="protein sequence ID" value="CAK5281025.1"/>
    <property type="molecule type" value="Genomic_DNA"/>
</dbReference>
<organism evidence="13 14">
    <name type="scientific">Mycena citricolor</name>
    <dbReference type="NCBI Taxonomy" id="2018698"/>
    <lineage>
        <taxon>Eukaryota</taxon>
        <taxon>Fungi</taxon>
        <taxon>Dikarya</taxon>
        <taxon>Basidiomycota</taxon>
        <taxon>Agaricomycotina</taxon>
        <taxon>Agaricomycetes</taxon>
        <taxon>Agaricomycetidae</taxon>
        <taxon>Agaricales</taxon>
        <taxon>Marasmiineae</taxon>
        <taxon>Mycenaceae</taxon>
        <taxon>Mycena</taxon>
    </lineage>
</organism>
<dbReference type="AlphaFoldDB" id="A0AAD2HSI2"/>
<dbReference type="SUPFAM" id="SSF54897">
    <property type="entry name" value="Protease propeptides/inhibitors"/>
    <property type="match status" value="1"/>
</dbReference>
<dbReference type="SMART" id="SM00944">
    <property type="entry name" value="Pro-kuma_activ"/>
    <property type="match status" value="1"/>
</dbReference>
<evidence type="ECO:0000256" key="10">
    <source>
        <dbReference type="ARBA" id="ARBA00023145"/>
    </source>
</evidence>
<proteinExistence type="predicted"/>
<accession>A0AAD2HSI2</accession>
<dbReference type="InterPro" id="IPR030400">
    <property type="entry name" value="Sedolisin_dom"/>
</dbReference>
<dbReference type="InterPro" id="IPR000209">
    <property type="entry name" value="Peptidase_S8/S53_dom"/>
</dbReference>
<gene>
    <name evidence="13" type="ORF">MYCIT1_LOCUS31853</name>
</gene>
<dbReference type="EC" id="3.4.14.10" evidence="4"/>
<evidence type="ECO:0000256" key="7">
    <source>
        <dbReference type="ARBA" id="ARBA00022801"/>
    </source>
</evidence>
<keyword evidence="9 11" id="KW-0106">Calcium</keyword>
<dbReference type="GO" id="GO:0006508">
    <property type="term" value="P:proteolysis"/>
    <property type="evidence" value="ECO:0007669"/>
    <property type="project" value="UniProtKB-KW"/>
</dbReference>
<dbReference type="InterPro" id="IPR036852">
    <property type="entry name" value="Peptidase_S8/S53_dom_sf"/>
</dbReference>
<evidence type="ECO:0000256" key="8">
    <source>
        <dbReference type="ARBA" id="ARBA00022825"/>
    </source>
</evidence>
<evidence type="ECO:0000256" key="6">
    <source>
        <dbReference type="ARBA" id="ARBA00022723"/>
    </source>
</evidence>
<evidence type="ECO:0000256" key="11">
    <source>
        <dbReference type="PROSITE-ProRule" id="PRU01032"/>
    </source>
</evidence>
<dbReference type="GO" id="GO:0004252">
    <property type="term" value="F:serine-type endopeptidase activity"/>
    <property type="evidence" value="ECO:0007669"/>
    <property type="project" value="UniProtKB-UniRule"/>
</dbReference>
<dbReference type="CDD" id="cd11377">
    <property type="entry name" value="Pro-peptidase_S53"/>
    <property type="match status" value="1"/>
</dbReference>
<feature type="active site" description="Charge relay system" evidence="11">
    <location>
        <position position="266"/>
    </location>
</feature>
<comment type="cofactor">
    <cofactor evidence="11">
        <name>Ca(2+)</name>
        <dbReference type="ChEBI" id="CHEBI:29108"/>
    </cofactor>
    <text evidence="11">Binds 1 Ca(2+) ion per subunit.</text>
</comment>
<evidence type="ECO:0000313" key="13">
    <source>
        <dbReference type="EMBL" id="CAK5281025.1"/>
    </source>
</evidence>
<keyword evidence="5 11" id="KW-0645">Protease</keyword>
<evidence type="ECO:0000256" key="9">
    <source>
        <dbReference type="ARBA" id="ARBA00022837"/>
    </source>
</evidence>
<comment type="function">
    <text evidence="2">Secreted tripeptidyl-peptidase which degrades proteins at acidic pHs and is involved in virulence.</text>
</comment>
<dbReference type="Pfam" id="PF00082">
    <property type="entry name" value="Peptidase_S8"/>
    <property type="match status" value="1"/>
</dbReference>
<dbReference type="PANTHER" id="PTHR14218">
    <property type="entry name" value="PROTEASE S8 TRIPEPTIDYL PEPTIDASE I CLN2"/>
    <property type="match status" value="1"/>
</dbReference>
<dbReference type="InterPro" id="IPR050819">
    <property type="entry name" value="Tripeptidyl-peptidase_I"/>
</dbReference>
<protein>
    <recommendedName>
        <fullName evidence="4">tripeptidyl-peptidase II</fullName>
        <ecNumber evidence="4">3.4.14.10</ecNumber>
    </recommendedName>
</protein>
<dbReference type="Gene3D" id="3.40.50.200">
    <property type="entry name" value="Peptidase S8/S53 domain"/>
    <property type="match status" value="1"/>
</dbReference>
<name>A0AAD2HSI2_9AGAR</name>
<feature type="domain" description="Peptidase S53" evidence="12">
    <location>
        <begin position="188"/>
        <end position="535"/>
    </location>
</feature>
<dbReference type="PROSITE" id="PS51695">
    <property type="entry name" value="SEDOLISIN"/>
    <property type="match status" value="1"/>
</dbReference>
<keyword evidence="6 11" id="KW-0479">Metal-binding</keyword>
<dbReference type="Pfam" id="PF09286">
    <property type="entry name" value="Pro-kuma_activ"/>
    <property type="match status" value="1"/>
</dbReference>
<dbReference type="Proteomes" id="UP001295794">
    <property type="component" value="Unassembled WGS sequence"/>
</dbReference>
<feature type="binding site" evidence="11">
    <location>
        <position position="530"/>
    </location>
    <ligand>
        <name>Ca(2+)</name>
        <dbReference type="ChEBI" id="CHEBI:29108"/>
    </ligand>
</feature>
<dbReference type="InterPro" id="IPR015366">
    <property type="entry name" value="S53_propep"/>
</dbReference>
<keyword evidence="10" id="KW-0865">Zymogen</keyword>
<keyword evidence="7 11" id="KW-0378">Hydrolase</keyword>
<dbReference type="GO" id="GO:0008240">
    <property type="term" value="F:tripeptidyl-peptidase activity"/>
    <property type="evidence" value="ECO:0007669"/>
    <property type="project" value="UniProtKB-EC"/>
</dbReference>
<evidence type="ECO:0000256" key="2">
    <source>
        <dbReference type="ARBA" id="ARBA00002451"/>
    </source>
</evidence>
<feature type="active site" description="Charge relay system" evidence="11">
    <location>
        <position position="464"/>
    </location>
</feature>
<evidence type="ECO:0000313" key="14">
    <source>
        <dbReference type="Proteomes" id="UP001295794"/>
    </source>
</evidence>
<sequence length="535" mass="56260">TVLHESRSAVPAGFVSHGAAPPTQELDLRFGLAPNNATGLQAKLMELSTPGNANFRQWLTKEEVKSYMEPSAATVSAFNAFAASNGLKTTGTSPNGDWVSVTLPVSQANELFNASFELFSHPDLDVKIPRTMTVSLPSDIVGVVDVIHPSTSFVKPVARLARAPMKIGVPKEKRAISASCNTNLASNFMNPACLQEIYQLPTMAATAKNNSLLVTGYADQYAEISDLTTFLAKFRPDIATGSNATFALETVDGGENIQDPNLAGGESNLDIQYTVGLATGVPATFLSVGGTDFSTMLIDTTTFLDGVSNPPWVMTTSYGVAESAFSKSVAIRICNGFMALGARGISVVFAAGDGGVRGAHDSKKECKNNTFTAEFPAACPFLTSVGSTIGLPETAANFTSGGFSDVFQSPAYQTTQVASFLKTVPSDFKGIFNRTGRGFPDVAVQGYNFELIISGALESISGSSASSPTFAAIVALVNDRLLAAGKPVLGFLNPFLYANPQMFTDIKTGRNTGDVCPPSSVAFEATKGWDPLSMS</sequence>
<evidence type="ECO:0000256" key="3">
    <source>
        <dbReference type="ARBA" id="ARBA00004239"/>
    </source>
</evidence>
<feature type="active site" description="Charge relay system" evidence="11">
    <location>
        <position position="270"/>
    </location>
</feature>
<evidence type="ECO:0000256" key="1">
    <source>
        <dbReference type="ARBA" id="ARBA00001910"/>
    </source>
</evidence>
<feature type="non-terminal residue" evidence="13">
    <location>
        <position position="1"/>
    </location>
</feature>
<dbReference type="GO" id="GO:0005576">
    <property type="term" value="C:extracellular region"/>
    <property type="evidence" value="ECO:0007669"/>
    <property type="project" value="UniProtKB-SubCell"/>
</dbReference>
<evidence type="ECO:0000259" key="12">
    <source>
        <dbReference type="PROSITE" id="PS51695"/>
    </source>
</evidence>
<comment type="catalytic activity">
    <reaction evidence="1">
        <text>Release of an N-terminal tripeptide from a polypeptide.</text>
        <dbReference type="EC" id="3.4.14.10"/>
    </reaction>
</comment>
<feature type="binding site" evidence="11">
    <location>
        <position position="505"/>
    </location>
    <ligand>
        <name>Ca(2+)</name>
        <dbReference type="ChEBI" id="CHEBI:29108"/>
    </ligand>
</feature>
<feature type="binding site" evidence="11">
    <location>
        <position position="506"/>
    </location>
    <ligand>
        <name>Ca(2+)</name>
        <dbReference type="ChEBI" id="CHEBI:29108"/>
    </ligand>
</feature>
<comment type="subcellular location">
    <subcellularLocation>
        <location evidence="3">Secreted</location>
        <location evidence="3">Extracellular space</location>
    </subcellularLocation>
</comment>
<dbReference type="CDD" id="cd04056">
    <property type="entry name" value="Peptidases_S53"/>
    <property type="match status" value="1"/>
</dbReference>